<keyword evidence="9" id="KW-1185">Reference proteome</keyword>
<name>A0A7J7JH65_BUGNE</name>
<dbReference type="GO" id="GO:0051301">
    <property type="term" value="P:cell division"/>
    <property type="evidence" value="ECO:0007669"/>
    <property type="project" value="UniProtKB-KW"/>
</dbReference>
<keyword evidence="7" id="KW-0175">Coiled coil</keyword>
<protein>
    <submittedName>
        <fullName evidence="8">MAD1L1</fullName>
    </submittedName>
</protein>
<gene>
    <name evidence="8" type="ORF">EB796_016231</name>
</gene>
<sequence length="739" mass="85290">MLSLCVYCSRFAAKMEPGDNTEIINMKKGFQKFVSGNDGSKRSRLDFSDSSILDSSLASLHKSYNQDCETLKIKSDLVYCKSRIGMLESQLHNKDTELQERAILHEREISELKRAHDRELRGYSVLKTSHERVLHRQEMCETELEDEKATVSHLKNVYDKKLLELHQLNIDQDIANTQLLEEQKAKCRELKNEKLTLQADLSVANSELSLLKEQLADLKKKLNDSLNNSMESEEWKSRATKAEEKLKEVQAELDRHQEDILVMSARKKDLARLNQISEENKSLNRQVMFYKATVDNVEVMKEKVRTLERQLVVHEQLQSQFAALQVENEVNRAKLVEVQSKQIPEDTLIRLHEAQKKEAVMLENIGELKSRNVLLESQVKDLENAATTLKSKLSGAGEDGQMKSKQMQKLQRNLILLTKERDGYKKILESYESEVTREVVPHANDKMNQLQQMVNNYSTAYAELEKQTQANEQEIANLKGTIEQLESAQASKSVEEPKPATLAKQLETEQLLQLRQKIEDLEKTCEKLSEDKEILEMRIEQRNMQGDYDPTKTKVLHFTRNPLSNAQMTKAEEVKILREEQIKLRERIRVLERNLSEAHDITAQVDKNLGSVSASESKQLKDLQEKLAAKEKNNERLMDMYKKTSLEFRQIVYQLTGFRIDVPRSKNYKLLNMYSNSPDDYLIFQESSEGELQLLENDYAVTVAEMAEEYLQGQGSIPIFLSNLTIELFKQTTMMASMS</sequence>
<accession>A0A7J7JH65</accession>
<feature type="coiled-coil region" evidence="7">
    <location>
        <begin position="180"/>
        <end position="317"/>
    </location>
</feature>
<evidence type="ECO:0000256" key="2">
    <source>
        <dbReference type="ARBA" id="ARBA00008029"/>
    </source>
</evidence>
<feature type="coiled-coil region" evidence="7">
    <location>
        <begin position="574"/>
        <end position="647"/>
    </location>
</feature>
<evidence type="ECO:0000256" key="6">
    <source>
        <dbReference type="ARBA" id="ARBA00023306"/>
    </source>
</evidence>
<dbReference type="GO" id="GO:0051315">
    <property type="term" value="P:attachment of mitotic spindle microtubules to kinetochore"/>
    <property type="evidence" value="ECO:0007669"/>
    <property type="project" value="TreeGrafter"/>
</dbReference>
<feature type="coiled-coil region" evidence="7">
    <location>
        <begin position="365"/>
        <end position="545"/>
    </location>
</feature>
<dbReference type="AlphaFoldDB" id="A0A7J7JH65"/>
<evidence type="ECO:0000256" key="3">
    <source>
        <dbReference type="ARBA" id="ARBA00022618"/>
    </source>
</evidence>
<evidence type="ECO:0000313" key="9">
    <source>
        <dbReference type="Proteomes" id="UP000593567"/>
    </source>
</evidence>
<comment type="similarity">
    <text evidence="2">Belongs to the MAD1 family.</text>
</comment>
<evidence type="ECO:0000256" key="7">
    <source>
        <dbReference type="SAM" id="Coils"/>
    </source>
</evidence>
<dbReference type="GO" id="GO:0005635">
    <property type="term" value="C:nuclear envelope"/>
    <property type="evidence" value="ECO:0007669"/>
    <property type="project" value="TreeGrafter"/>
</dbReference>
<evidence type="ECO:0000256" key="4">
    <source>
        <dbReference type="ARBA" id="ARBA00022776"/>
    </source>
</evidence>
<reference evidence="8" key="1">
    <citation type="submission" date="2020-06" db="EMBL/GenBank/DDBJ databases">
        <title>Draft genome of Bugula neritina, a colonial animal packing powerful symbionts and potential medicines.</title>
        <authorList>
            <person name="Rayko M."/>
        </authorList>
    </citation>
    <scope>NUCLEOTIDE SEQUENCE [LARGE SCALE GENOMIC DNA]</scope>
    <source>
        <strain evidence="8">Kwan_BN1</strain>
    </source>
</reference>
<comment type="subcellular location">
    <subcellularLocation>
        <location evidence="1">Nucleus</location>
    </subcellularLocation>
</comment>
<organism evidence="8 9">
    <name type="scientific">Bugula neritina</name>
    <name type="common">Brown bryozoan</name>
    <name type="synonym">Sertularia neritina</name>
    <dbReference type="NCBI Taxonomy" id="10212"/>
    <lineage>
        <taxon>Eukaryota</taxon>
        <taxon>Metazoa</taxon>
        <taxon>Spiralia</taxon>
        <taxon>Lophotrochozoa</taxon>
        <taxon>Bryozoa</taxon>
        <taxon>Gymnolaemata</taxon>
        <taxon>Cheilostomatida</taxon>
        <taxon>Flustrina</taxon>
        <taxon>Buguloidea</taxon>
        <taxon>Bugulidae</taxon>
        <taxon>Bugula</taxon>
    </lineage>
</organism>
<dbReference type="GO" id="GO:0072686">
    <property type="term" value="C:mitotic spindle"/>
    <property type="evidence" value="ECO:0007669"/>
    <property type="project" value="TreeGrafter"/>
</dbReference>
<keyword evidence="6" id="KW-0131">Cell cycle</keyword>
<dbReference type="GO" id="GO:0007094">
    <property type="term" value="P:mitotic spindle assembly checkpoint signaling"/>
    <property type="evidence" value="ECO:0007669"/>
    <property type="project" value="InterPro"/>
</dbReference>
<dbReference type="Proteomes" id="UP000593567">
    <property type="component" value="Unassembled WGS sequence"/>
</dbReference>
<dbReference type="Gene3D" id="6.10.250.90">
    <property type="match status" value="1"/>
</dbReference>
<dbReference type="InterPro" id="IPR008672">
    <property type="entry name" value="Mad1"/>
</dbReference>
<dbReference type="Gene3D" id="1.20.5.170">
    <property type="match status" value="1"/>
</dbReference>
<dbReference type="GO" id="GO:0000776">
    <property type="term" value="C:kinetochore"/>
    <property type="evidence" value="ECO:0007669"/>
    <property type="project" value="TreeGrafter"/>
</dbReference>
<evidence type="ECO:0000313" key="8">
    <source>
        <dbReference type="EMBL" id="KAF6025455.1"/>
    </source>
</evidence>
<dbReference type="SUPFAM" id="SSF75704">
    <property type="entry name" value="Mitotic arrest deficient-like 1, Mad1"/>
    <property type="match status" value="1"/>
</dbReference>
<dbReference type="Gene3D" id="3.30.457.60">
    <property type="match status" value="1"/>
</dbReference>
<dbReference type="PANTHER" id="PTHR23168">
    <property type="entry name" value="MITOTIC SPINDLE ASSEMBLY CHECKPOINT PROTEIN MAD1 MITOTIC ARREST DEFICIENT-LIKE PROTEIN 1"/>
    <property type="match status" value="1"/>
</dbReference>
<dbReference type="EMBL" id="VXIV02002458">
    <property type="protein sequence ID" value="KAF6025455.1"/>
    <property type="molecule type" value="Genomic_DNA"/>
</dbReference>
<keyword evidence="5" id="KW-0539">Nucleus</keyword>
<evidence type="ECO:0000256" key="5">
    <source>
        <dbReference type="ARBA" id="ARBA00023242"/>
    </source>
</evidence>
<dbReference type="PANTHER" id="PTHR23168:SF0">
    <property type="entry name" value="MITOTIC SPINDLE ASSEMBLY CHECKPOINT PROTEIN MAD1"/>
    <property type="match status" value="1"/>
</dbReference>
<dbReference type="Pfam" id="PF05557">
    <property type="entry name" value="MAD"/>
    <property type="match status" value="1"/>
</dbReference>
<comment type="caution">
    <text evidence="8">The sequence shown here is derived from an EMBL/GenBank/DDBJ whole genome shotgun (WGS) entry which is preliminary data.</text>
</comment>
<dbReference type="OrthoDB" id="331602at2759"/>
<proteinExistence type="inferred from homology"/>
<evidence type="ECO:0000256" key="1">
    <source>
        <dbReference type="ARBA" id="ARBA00004123"/>
    </source>
</evidence>
<keyword evidence="4" id="KW-0498">Mitosis</keyword>
<keyword evidence="3" id="KW-0132">Cell division</keyword>